<dbReference type="InterPro" id="IPR036388">
    <property type="entry name" value="WH-like_DNA-bd_sf"/>
</dbReference>
<dbReference type="SUPFAM" id="SSF46785">
    <property type="entry name" value="Winged helix' DNA-binding domain"/>
    <property type="match status" value="1"/>
</dbReference>
<dbReference type="InterPro" id="IPR000835">
    <property type="entry name" value="HTH_MarR-typ"/>
</dbReference>
<dbReference type="Gene3D" id="1.10.10.10">
    <property type="entry name" value="Winged helix-like DNA-binding domain superfamily/Winged helix DNA-binding domain"/>
    <property type="match status" value="1"/>
</dbReference>
<dbReference type="InterPro" id="IPR039422">
    <property type="entry name" value="MarR/SlyA-like"/>
</dbReference>
<organism evidence="2 3">
    <name type="scientific">Antrihabitans cavernicola</name>
    <dbReference type="NCBI Taxonomy" id="2495913"/>
    <lineage>
        <taxon>Bacteria</taxon>
        <taxon>Bacillati</taxon>
        <taxon>Actinomycetota</taxon>
        <taxon>Actinomycetes</taxon>
        <taxon>Mycobacteriales</taxon>
        <taxon>Nocardiaceae</taxon>
        <taxon>Antrihabitans</taxon>
    </lineage>
</organism>
<proteinExistence type="predicted"/>
<dbReference type="PANTHER" id="PTHR33164:SF103">
    <property type="entry name" value="REGULATORY PROTEIN MARR"/>
    <property type="match status" value="1"/>
</dbReference>
<name>A0A5A7SJS8_9NOCA</name>
<gene>
    <name evidence="2" type="ORF">FOY51_01710</name>
</gene>
<keyword evidence="3" id="KW-1185">Reference proteome</keyword>
<dbReference type="GO" id="GO:0003700">
    <property type="term" value="F:DNA-binding transcription factor activity"/>
    <property type="evidence" value="ECO:0007669"/>
    <property type="project" value="InterPro"/>
</dbReference>
<comment type="caution">
    <text evidence="2">The sequence shown here is derived from an EMBL/GenBank/DDBJ whole genome shotgun (WGS) entry which is preliminary data.</text>
</comment>
<dbReference type="RefSeq" id="WP_149428460.1">
    <property type="nucleotide sequence ID" value="NZ_VLNY01000001.1"/>
</dbReference>
<evidence type="ECO:0000259" key="1">
    <source>
        <dbReference type="PROSITE" id="PS50995"/>
    </source>
</evidence>
<dbReference type="PROSITE" id="PS50995">
    <property type="entry name" value="HTH_MARR_2"/>
    <property type="match status" value="1"/>
</dbReference>
<dbReference type="Proteomes" id="UP000322244">
    <property type="component" value="Unassembled WGS sequence"/>
</dbReference>
<evidence type="ECO:0000313" key="3">
    <source>
        <dbReference type="Proteomes" id="UP000322244"/>
    </source>
</evidence>
<sequence length="139" mass="14979">MAVSTGELAEKLMRTTHRLRRASMKSLAPLGLTPAQERMLRLVARSTEHARMGELADRMGIVPRSATSLVAALQDAGLVERATDPDNRRSVLVALTEQGSAVQQGMAKARASAGEEMFAALTEAERVELARLLDKVGQV</sequence>
<dbReference type="EMBL" id="VLNY01000001">
    <property type="protein sequence ID" value="KAA0024685.1"/>
    <property type="molecule type" value="Genomic_DNA"/>
</dbReference>
<dbReference type="OrthoDB" id="3216907at2"/>
<dbReference type="PANTHER" id="PTHR33164">
    <property type="entry name" value="TRANSCRIPTIONAL REGULATOR, MARR FAMILY"/>
    <property type="match status" value="1"/>
</dbReference>
<dbReference type="SMART" id="SM00347">
    <property type="entry name" value="HTH_MARR"/>
    <property type="match status" value="1"/>
</dbReference>
<feature type="domain" description="HTH marR-type" evidence="1">
    <location>
        <begin position="5"/>
        <end position="138"/>
    </location>
</feature>
<protein>
    <submittedName>
        <fullName evidence="2">MarR family transcriptional regulator</fullName>
    </submittedName>
</protein>
<dbReference type="InterPro" id="IPR036390">
    <property type="entry name" value="WH_DNA-bd_sf"/>
</dbReference>
<dbReference type="Pfam" id="PF12802">
    <property type="entry name" value="MarR_2"/>
    <property type="match status" value="1"/>
</dbReference>
<accession>A0A5A7SJS8</accession>
<reference evidence="2 3" key="1">
    <citation type="submission" date="2019-07" db="EMBL/GenBank/DDBJ databases">
        <title>Rhodococcus cavernicolus sp. nov., isolated from a cave.</title>
        <authorList>
            <person name="Lee S.D."/>
        </authorList>
    </citation>
    <scope>NUCLEOTIDE SEQUENCE [LARGE SCALE GENOMIC DNA]</scope>
    <source>
        <strain evidence="2 3">C1-24</strain>
    </source>
</reference>
<dbReference type="GO" id="GO:0006950">
    <property type="term" value="P:response to stress"/>
    <property type="evidence" value="ECO:0007669"/>
    <property type="project" value="TreeGrafter"/>
</dbReference>
<dbReference type="AlphaFoldDB" id="A0A5A7SJS8"/>
<evidence type="ECO:0000313" key="2">
    <source>
        <dbReference type="EMBL" id="KAA0024685.1"/>
    </source>
</evidence>